<organism evidence="2 3">
    <name type="scientific">Anatilimnocola aggregata</name>
    <dbReference type="NCBI Taxonomy" id="2528021"/>
    <lineage>
        <taxon>Bacteria</taxon>
        <taxon>Pseudomonadati</taxon>
        <taxon>Planctomycetota</taxon>
        <taxon>Planctomycetia</taxon>
        <taxon>Pirellulales</taxon>
        <taxon>Pirellulaceae</taxon>
        <taxon>Anatilimnocola</taxon>
    </lineage>
</organism>
<accession>A0A517YFB2</accession>
<dbReference type="PANTHER" id="PTHR12697">
    <property type="entry name" value="PBS LYASE HEAT-LIKE PROTEIN"/>
    <property type="match status" value="1"/>
</dbReference>
<comment type="function">
    <text evidence="1">Catalyzes the hydroxylation of the N(6)-(4-aminobutyl)-L-lysine intermediate produced by deoxyhypusine synthase/DHPS on a critical lysine of the eukaryotic translation initiation factor 5A/eIF-5A. This is the second step of the post-translational modification of that lysine into an unusual amino acid residue named hypusine. Hypusination is unique to mature eIF-5A factor and is essential for its function.</text>
</comment>
<dbReference type="GO" id="GO:0016829">
    <property type="term" value="F:lyase activity"/>
    <property type="evidence" value="ECO:0007669"/>
    <property type="project" value="UniProtKB-KW"/>
</dbReference>
<dbReference type="SMART" id="SM00567">
    <property type="entry name" value="EZ_HEAT"/>
    <property type="match status" value="11"/>
</dbReference>
<dbReference type="Pfam" id="PF13646">
    <property type="entry name" value="HEAT_2"/>
    <property type="match status" value="4"/>
</dbReference>
<dbReference type="EMBL" id="CP036274">
    <property type="protein sequence ID" value="QDU28916.1"/>
    <property type="molecule type" value="Genomic_DNA"/>
</dbReference>
<dbReference type="InterPro" id="IPR016024">
    <property type="entry name" value="ARM-type_fold"/>
</dbReference>
<evidence type="ECO:0000256" key="1">
    <source>
        <dbReference type="ARBA" id="ARBA00045876"/>
    </source>
</evidence>
<dbReference type="RefSeq" id="WP_145091978.1">
    <property type="nucleotide sequence ID" value="NZ_CP036274.1"/>
</dbReference>
<sequence length="753" mass="80739">MTQPQPEDAGRQLHMDKLLAALGDKSWRARKRAVSELTASSSADLVRQVLTIFRDENKNLARVNSAIRVLVAIPTDVVPALIELLNSESADVRTYTALTLGERGDPRAIPPLLAVLHDPDTNVRVQAIESLGHLQAGEAVDDLVQFVESREFELAFPAIDALSKIGDGRVAYQLETLLLDPLFQGTVIDALGALGDENSLLALLPLAEEPTTPLIQLAKAITQVHDRQAERYGSAQDVVAMLQSGPLSSAWMARVESVVATGRPADIEPLVRLVGWLPAGEADASLVRWLDIPAAYEAALQALARRHSAATTLLKQRLERKGETLEPSFVKLLGKLGDRSFTPGLLRLLAATDEDIVNATLEALTHIRDLESYAPAKKLLGHPSLVVRSAAVELINSLGHDALPAELTQLLHDANPLVRESAVRVAAYCGASECLQALLVCCDDTNEHVRRTAVAHLPCLDNVRILEVLKRVVASDTPAIRAAAVGALAEVEDPQVIDLLKRSLTDTDVWVRYNAVESLTRVDTQRALADQFSSLAINDPGMQVRIAAASALGHYGRAGYSLLEQMAVHPNADLSQAALLALGEIRCPEPAQVLISALDSEDSLTRITACRSLGQSGQTWAVSPLAEAASSPEHLLSEAAICALGRLHQAESLDVLLRLASYPKHRAAVVAALTAVNSDEIQNLASHLPSLLLDVRRTLIEALVRIRTPAAVAILETAVEDAQPAVRQAAVAALSHIASGRPSPPFLVDEGVR</sequence>
<evidence type="ECO:0000313" key="3">
    <source>
        <dbReference type="Proteomes" id="UP000315017"/>
    </source>
</evidence>
<protein>
    <submittedName>
        <fullName evidence="2">Putative lyase</fullName>
    </submittedName>
</protein>
<dbReference type="KEGG" id="aagg:ETAA8_40220"/>
<dbReference type="GO" id="GO:0016491">
    <property type="term" value="F:oxidoreductase activity"/>
    <property type="evidence" value="ECO:0007669"/>
    <property type="project" value="TreeGrafter"/>
</dbReference>
<dbReference type="AlphaFoldDB" id="A0A517YFB2"/>
<reference evidence="2 3" key="1">
    <citation type="submission" date="2019-02" db="EMBL/GenBank/DDBJ databases">
        <title>Deep-cultivation of Planctomycetes and their phenomic and genomic characterization uncovers novel biology.</title>
        <authorList>
            <person name="Wiegand S."/>
            <person name="Jogler M."/>
            <person name="Boedeker C."/>
            <person name="Pinto D."/>
            <person name="Vollmers J."/>
            <person name="Rivas-Marin E."/>
            <person name="Kohn T."/>
            <person name="Peeters S.H."/>
            <person name="Heuer A."/>
            <person name="Rast P."/>
            <person name="Oberbeckmann S."/>
            <person name="Bunk B."/>
            <person name="Jeske O."/>
            <person name="Meyerdierks A."/>
            <person name="Storesund J.E."/>
            <person name="Kallscheuer N."/>
            <person name="Luecker S."/>
            <person name="Lage O.M."/>
            <person name="Pohl T."/>
            <person name="Merkel B.J."/>
            <person name="Hornburger P."/>
            <person name="Mueller R.-W."/>
            <person name="Bruemmer F."/>
            <person name="Labrenz M."/>
            <person name="Spormann A.M."/>
            <person name="Op den Camp H."/>
            <person name="Overmann J."/>
            <person name="Amann R."/>
            <person name="Jetten M.S.M."/>
            <person name="Mascher T."/>
            <person name="Medema M.H."/>
            <person name="Devos D.P."/>
            <person name="Kaster A.-K."/>
            <person name="Ovreas L."/>
            <person name="Rohde M."/>
            <person name="Galperin M.Y."/>
            <person name="Jogler C."/>
        </authorList>
    </citation>
    <scope>NUCLEOTIDE SEQUENCE [LARGE SCALE GENOMIC DNA]</scope>
    <source>
        <strain evidence="2 3">ETA_A8</strain>
    </source>
</reference>
<dbReference type="PANTHER" id="PTHR12697:SF5">
    <property type="entry name" value="DEOXYHYPUSINE HYDROXYLASE"/>
    <property type="match status" value="1"/>
</dbReference>
<keyword evidence="3" id="KW-1185">Reference proteome</keyword>
<dbReference type="PROSITE" id="PS50077">
    <property type="entry name" value="HEAT_REPEAT"/>
    <property type="match status" value="1"/>
</dbReference>
<dbReference type="InterPro" id="IPR021133">
    <property type="entry name" value="HEAT_type_2"/>
</dbReference>
<dbReference type="Proteomes" id="UP000315017">
    <property type="component" value="Chromosome"/>
</dbReference>
<dbReference type="InterPro" id="IPR004155">
    <property type="entry name" value="PBS_lyase_HEAT"/>
</dbReference>
<gene>
    <name evidence="2" type="ORF">ETAA8_40220</name>
</gene>
<dbReference type="SUPFAM" id="SSF48371">
    <property type="entry name" value="ARM repeat"/>
    <property type="match status" value="1"/>
</dbReference>
<dbReference type="Gene3D" id="1.25.10.10">
    <property type="entry name" value="Leucine-rich Repeat Variant"/>
    <property type="match status" value="5"/>
</dbReference>
<name>A0A517YFB2_9BACT</name>
<proteinExistence type="predicted"/>
<evidence type="ECO:0000313" key="2">
    <source>
        <dbReference type="EMBL" id="QDU28916.1"/>
    </source>
</evidence>
<dbReference type="InterPro" id="IPR011989">
    <property type="entry name" value="ARM-like"/>
</dbReference>
<dbReference type="OrthoDB" id="262030at2"/>
<keyword evidence="2" id="KW-0456">Lyase</keyword>